<feature type="transmembrane region" description="Helical" evidence="1">
    <location>
        <begin position="163"/>
        <end position="186"/>
    </location>
</feature>
<feature type="transmembrane region" description="Helical" evidence="1">
    <location>
        <begin position="6"/>
        <end position="22"/>
    </location>
</feature>
<evidence type="ECO:0000313" key="2">
    <source>
        <dbReference type="EMBL" id="PRY84466.1"/>
    </source>
</evidence>
<sequence>MTVIFLRIFFFCLVPIGAFLLIKGVKNIIQSINGDLLMEISYEEGYGKFSIEEAGKFSIWQKGQLFKKTPVDSFRPYVLNVDTEEEVPIRTTLMRAHVNGFSEGRMELFTFDAPVGNFALVLSEGKSINLLEQVAGKITPFQKMGIDKYFIQVRKSVSGLTTFYSILMIFGGGVLVIGGIVFGVLIGKLIG</sequence>
<proteinExistence type="predicted"/>
<name>A0A2T0WCT7_9BACT</name>
<dbReference type="Proteomes" id="UP000238157">
    <property type="component" value="Unassembled WGS sequence"/>
</dbReference>
<keyword evidence="1" id="KW-1133">Transmembrane helix</keyword>
<evidence type="ECO:0000256" key="1">
    <source>
        <dbReference type="SAM" id="Phobius"/>
    </source>
</evidence>
<accession>A0A2T0WCT7</accession>
<dbReference type="EMBL" id="PVTR01000020">
    <property type="protein sequence ID" value="PRY84466.1"/>
    <property type="molecule type" value="Genomic_DNA"/>
</dbReference>
<keyword evidence="3" id="KW-1185">Reference proteome</keyword>
<gene>
    <name evidence="2" type="ORF">CLW00_12012</name>
</gene>
<dbReference type="AlphaFoldDB" id="A0A2T0WCT7"/>
<evidence type="ECO:0000313" key="3">
    <source>
        <dbReference type="Proteomes" id="UP000238157"/>
    </source>
</evidence>
<protein>
    <submittedName>
        <fullName evidence="2">Uncharacterized protein</fullName>
    </submittedName>
</protein>
<reference evidence="2 3" key="1">
    <citation type="submission" date="2018-03" db="EMBL/GenBank/DDBJ databases">
        <title>Genomic Encyclopedia of Archaeal and Bacterial Type Strains, Phase II (KMG-II): from individual species to whole genera.</title>
        <authorList>
            <person name="Goeker M."/>
        </authorList>
    </citation>
    <scope>NUCLEOTIDE SEQUENCE [LARGE SCALE GENOMIC DNA]</scope>
    <source>
        <strain evidence="2 3">DSM 27929</strain>
    </source>
</reference>
<keyword evidence="1" id="KW-0472">Membrane</keyword>
<comment type="caution">
    <text evidence="2">The sequence shown here is derived from an EMBL/GenBank/DDBJ whole genome shotgun (WGS) entry which is preliminary data.</text>
</comment>
<keyword evidence="1" id="KW-0812">Transmembrane</keyword>
<organism evidence="2 3">
    <name type="scientific">Mongoliibacter ruber</name>
    <dbReference type="NCBI Taxonomy" id="1750599"/>
    <lineage>
        <taxon>Bacteria</taxon>
        <taxon>Pseudomonadati</taxon>
        <taxon>Bacteroidota</taxon>
        <taxon>Cytophagia</taxon>
        <taxon>Cytophagales</taxon>
        <taxon>Cyclobacteriaceae</taxon>
        <taxon>Mongoliibacter</taxon>
    </lineage>
</organism>